<accession>A0A1I3TEP6</accession>
<proteinExistence type="predicted"/>
<dbReference type="EMBL" id="FORG01000013">
    <property type="protein sequence ID" value="SFJ68131.1"/>
    <property type="molecule type" value="Genomic_DNA"/>
</dbReference>
<sequence>MLIYLTYFVNLMCRSMRCILLISRNESTQLFIKSVRSVIFTSFRSTFTQITPCSAQILKHGPKCQYCSNV</sequence>
<evidence type="ECO:0000313" key="1">
    <source>
        <dbReference type="EMBL" id="SFJ68131.1"/>
    </source>
</evidence>
<organism evidence="1 2">
    <name type="scientific">Xenorhabdus mauleonii</name>
    <dbReference type="NCBI Taxonomy" id="351675"/>
    <lineage>
        <taxon>Bacteria</taxon>
        <taxon>Pseudomonadati</taxon>
        <taxon>Pseudomonadota</taxon>
        <taxon>Gammaproteobacteria</taxon>
        <taxon>Enterobacterales</taxon>
        <taxon>Morganellaceae</taxon>
        <taxon>Xenorhabdus</taxon>
    </lineage>
</organism>
<protein>
    <submittedName>
        <fullName evidence="1">Uncharacterized protein</fullName>
    </submittedName>
</protein>
<name>A0A1I3TEP6_9GAMM</name>
<gene>
    <name evidence="1" type="ORF">SAMN05421680_11368</name>
</gene>
<evidence type="ECO:0000313" key="2">
    <source>
        <dbReference type="Proteomes" id="UP000198919"/>
    </source>
</evidence>
<reference evidence="2" key="1">
    <citation type="submission" date="2016-10" db="EMBL/GenBank/DDBJ databases">
        <authorList>
            <person name="Varghese N."/>
            <person name="Submissions S."/>
        </authorList>
    </citation>
    <scope>NUCLEOTIDE SEQUENCE [LARGE SCALE GENOMIC DNA]</scope>
    <source>
        <strain evidence="2">DSM 17908</strain>
    </source>
</reference>
<dbReference type="Proteomes" id="UP000198919">
    <property type="component" value="Unassembled WGS sequence"/>
</dbReference>
<dbReference type="AlphaFoldDB" id="A0A1I3TEP6"/>